<sequence length="409" mass="44659" precursor="true">MRSNTRLISTIASAVGLACAAQAAFAQSTVIPAEQRYPVTPGQRATANQVAQTGVPLSELAPNAPDSYTVKSGDTLWAISGIFLRSQWRWPELWGMNLDDIKNPHRIYPGQMLYLIKANGRATLSTRGPGGEPGTVKVSPRTRYESLSDTAIPPISLQTIESFLTEPLIVDENTINRAPRIVATPENRVLLSRGDRAYARSVSGDQPNAEPLAVVDGRSIGYRVFRNATPLRDPTTNEVLGYEAHYVGKANVVSNERRREGLDAKGNKVEEIVPAGIDITVAKEEMRVGDRLLPEPPREFLNFVPRAPQGPQSGQIVSVYGNAVTYAAQNMVVAINRGKQNGLEPGHVLALLRESNIVKDTTDTARPDIRLPGERNGLMMVFRTFDRVSYAIVLEIADGVQVGDRFVNP</sequence>
<evidence type="ECO:0000256" key="1">
    <source>
        <dbReference type="SAM" id="SignalP"/>
    </source>
</evidence>
<keyword evidence="1" id="KW-0732">Signal</keyword>
<gene>
    <name evidence="3" type="ORF">BN948_03916</name>
</gene>
<dbReference type="RefSeq" id="WP_009515950.1">
    <property type="nucleotide sequence ID" value="NZ_CCAE010000044.1"/>
</dbReference>
<organism evidence="3 4">
    <name type="scientific">Hydrogenophaga intermedia</name>
    <dbReference type="NCBI Taxonomy" id="65786"/>
    <lineage>
        <taxon>Bacteria</taxon>
        <taxon>Pseudomonadati</taxon>
        <taxon>Pseudomonadota</taxon>
        <taxon>Betaproteobacteria</taxon>
        <taxon>Burkholderiales</taxon>
        <taxon>Comamonadaceae</taxon>
        <taxon>Hydrogenophaga</taxon>
    </lineage>
</organism>
<evidence type="ECO:0000313" key="4">
    <source>
        <dbReference type="Proteomes" id="UP000028878"/>
    </source>
</evidence>
<dbReference type="PROSITE" id="PS51257">
    <property type="entry name" value="PROKAR_LIPOPROTEIN"/>
    <property type="match status" value="1"/>
</dbReference>
<dbReference type="InterPro" id="IPR052196">
    <property type="entry name" value="Bact_Kbp"/>
</dbReference>
<dbReference type="SMART" id="SM00257">
    <property type="entry name" value="LysM"/>
    <property type="match status" value="1"/>
</dbReference>
<reference evidence="4" key="1">
    <citation type="submission" date="2014-11" db="EMBL/GenBank/DDBJ databases">
        <title>Draft genome sequence of Hydrogenophaga intermedia S1.</title>
        <authorList>
            <person name="Gan H.M."/>
            <person name="Chew T.H."/>
            <person name="Stolz A."/>
        </authorList>
    </citation>
    <scope>NUCLEOTIDE SEQUENCE [LARGE SCALE GENOMIC DNA]</scope>
    <source>
        <strain evidence="4">S1</strain>
    </source>
</reference>
<feature type="domain" description="LysM" evidence="2">
    <location>
        <begin position="66"/>
        <end position="115"/>
    </location>
</feature>
<name>A0A1L1PRC2_HYDIT</name>
<dbReference type="CDD" id="cd00118">
    <property type="entry name" value="LysM"/>
    <property type="match status" value="1"/>
</dbReference>
<feature type="signal peptide" evidence="1">
    <location>
        <begin position="1"/>
        <end position="26"/>
    </location>
</feature>
<evidence type="ECO:0000259" key="2">
    <source>
        <dbReference type="PROSITE" id="PS51782"/>
    </source>
</evidence>
<dbReference type="Pfam" id="PF01476">
    <property type="entry name" value="LysM"/>
    <property type="match status" value="1"/>
</dbReference>
<dbReference type="SUPFAM" id="SSF54106">
    <property type="entry name" value="LysM domain"/>
    <property type="match status" value="1"/>
</dbReference>
<dbReference type="PANTHER" id="PTHR34700">
    <property type="entry name" value="POTASSIUM BINDING PROTEIN KBP"/>
    <property type="match status" value="1"/>
</dbReference>
<protein>
    <submittedName>
        <fullName evidence="3">Peptidoglycan-binding LysM</fullName>
    </submittedName>
</protein>
<dbReference type="EMBL" id="CCAE010000044">
    <property type="protein sequence ID" value="CDN89477.1"/>
    <property type="molecule type" value="Genomic_DNA"/>
</dbReference>
<evidence type="ECO:0000313" key="3">
    <source>
        <dbReference type="EMBL" id="CDN89477.1"/>
    </source>
</evidence>
<accession>A0A1L1PRC2</accession>
<dbReference type="InterPro" id="IPR036779">
    <property type="entry name" value="LysM_dom_sf"/>
</dbReference>
<dbReference type="InterPro" id="IPR018392">
    <property type="entry name" value="LysM"/>
</dbReference>
<dbReference type="Gene3D" id="3.10.350.10">
    <property type="entry name" value="LysM domain"/>
    <property type="match status" value="1"/>
</dbReference>
<dbReference type="Proteomes" id="UP000028878">
    <property type="component" value="Unassembled WGS sequence"/>
</dbReference>
<dbReference type="PROSITE" id="PS51782">
    <property type="entry name" value="LYSM"/>
    <property type="match status" value="1"/>
</dbReference>
<dbReference type="AlphaFoldDB" id="A0A1L1PRC2"/>
<proteinExistence type="predicted"/>
<keyword evidence="4" id="KW-1185">Reference proteome</keyword>
<dbReference type="PANTHER" id="PTHR34700:SF4">
    <property type="entry name" value="PHAGE-LIKE ELEMENT PBSX PROTEIN XKDP"/>
    <property type="match status" value="1"/>
</dbReference>
<feature type="chain" id="PRO_5009681623" evidence="1">
    <location>
        <begin position="27"/>
        <end position="409"/>
    </location>
</feature>